<evidence type="ECO:0000313" key="2">
    <source>
        <dbReference type="Proteomes" id="UP000278962"/>
    </source>
</evidence>
<gene>
    <name evidence="1" type="ORF">C8N24_0054</name>
</gene>
<name>A0A660LB54_9ACTN</name>
<dbReference type="InterPro" id="IPR032710">
    <property type="entry name" value="NTF2-like_dom_sf"/>
</dbReference>
<protein>
    <submittedName>
        <fullName evidence="1">Uncharacterized protein</fullName>
    </submittedName>
</protein>
<keyword evidence="2" id="KW-1185">Reference proteome</keyword>
<organism evidence="1 2">
    <name type="scientific">Solirubrobacter pauli</name>
    <dbReference type="NCBI Taxonomy" id="166793"/>
    <lineage>
        <taxon>Bacteria</taxon>
        <taxon>Bacillati</taxon>
        <taxon>Actinomycetota</taxon>
        <taxon>Thermoleophilia</taxon>
        <taxon>Solirubrobacterales</taxon>
        <taxon>Solirubrobacteraceae</taxon>
        <taxon>Solirubrobacter</taxon>
    </lineage>
</organism>
<dbReference type="SUPFAM" id="SSF54427">
    <property type="entry name" value="NTF2-like"/>
    <property type="match status" value="1"/>
</dbReference>
<dbReference type="EMBL" id="RBIL01000001">
    <property type="protein sequence ID" value="RKQ90254.1"/>
    <property type="molecule type" value="Genomic_DNA"/>
</dbReference>
<sequence>MSAARVAASVAAQDERAFDADFVVGVALRCHQALERARASRDWRPLEAVIAPGLLEQLRAGWSVRNPAVGPRTLQTPRVRVVSVENTRDPTAARCVLELGFEGGVSPLSGQLRPLRALEYWTFRRDDGRWKLAAVDASRDAGHHWDERLIADAADDPAMRSEAVFELAADDAVDDPALASGLVSAGAGVRTALADLALVDERFAWHVVVLAVERCVGAWTAASEHGAPGPLLALASESCTKTLLHPPGAPGPVVVRALRVVDVAPVTLRARSHPVSLTVAVTLRGKLAVRTPDGNGLVRGSARRRTTFTLRWRLAVDAQRPSGWRLDAVASGWLDRAVS</sequence>
<accession>A0A660LB54</accession>
<comment type="caution">
    <text evidence="1">The sequence shown here is derived from an EMBL/GenBank/DDBJ whole genome shotgun (WGS) entry which is preliminary data.</text>
</comment>
<evidence type="ECO:0000313" key="1">
    <source>
        <dbReference type="EMBL" id="RKQ90254.1"/>
    </source>
</evidence>
<dbReference type="Proteomes" id="UP000278962">
    <property type="component" value="Unassembled WGS sequence"/>
</dbReference>
<reference evidence="1 2" key="1">
    <citation type="submission" date="2018-10" db="EMBL/GenBank/DDBJ databases">
        <title>Genomic Encyclopedia of Archaeal and Bacterial Type Strains, Phase II (KMG-II): from individual species to whole genera.</title>
        <authorList>
            <person name="Goeker M."/>
        </authorList>
    </citation>
    <scope>NUCLEOTIDE SEQUENCE [LARGE SCALE GENOMIC DNA]</scope>
    <source>
        <strain evidence="1 2">DSM 14954</strain>
    </source>
</reference>
<proteinExistence type="predicted"/>
<dbReference type="AlphaFoldDB" id="A0A660LB54"/>